<feature type="domain" description="G-protein coupled receptors family 1 profile" evidence="10">
    <location>
        <begin position="20"/>
        <end position="276"/>
    </location>
</feature>
<dbReference type="InterPro" id="IPR017452">
    <property type="entry name" value="GPCR_Rhodpsn_7TM"/>
</dbReference>
<dbReference type="AlphaFoldDB" id="A0A1L8G4R5"/>
<gene>
    <name evidence="12" type="primary">LOC108718132</name>
</gene>
<evidence type="ECO:0000256" key="8">
    <source>
        <dbReference type="ARBA" id="ARBA00023224"/>
    </source>
</evidence>
<evidence type="ECO:0000256" key="1">
    <source>
        <dbReference type="ARBA" id="ARBA00004651"/>
    </source>
</evidence>
<keyword evidence="3 9" id="KW-0812">Transmembrane</keyword>
<dbReference type="GO" id="GO:0007189">
    <property type="term" value="P:adenylate cyclase-activating G protein-coupled receptor signaling pathway"/>
    <property type="evidence" value="ECO:0000318"/>
    <property type="project" value="GO_Central"/>
</dbReference>
<dbReference type="GO" id="GO:0005886">
    <property type="term" value="C:plasma membrane"/>
    <property type="evidence" value="ECO:0000318"/>
    <property type="project" value="GO_Central"/>
</dbReference>
<dbReference type="Gene3D" id="1.20.1070.10">
    <property type="entry name" value="Rhodopsin 7-helix transmembrane proteins"/>
    <property type="match status" value="1"/>
</dbReference>
<dbReference type="InterPro" id="IPR000276">
    <property type="entry name" value="GPCR_Rhodpsn"/>
</dbReference>
<evidence type="ECO:0000256" key="7">
    <source>
        <dbReference type="ARBA" id="ARBA00023170"/>
    </source>
</evidence>
<dbReference type="SUPFAM" id="SSF81321">
    <property type="entry name" value="Family A G protein-coupled receptor-like"/>
    <property type="match status" value="1"/>
</dbReference>
<dbReference type="InterPro" id="IPR028336">
    <property type="entry name" value="GPR119"/>
</dbReference>
<keyword evidence="6" id="KW-0472">Membrane</keyword>
<evidence type="ECO:0000256" key="9">
    <source>
        <dbReference type="RuleBase" id="RU000688"/>
    </source>
</evidence>
<dbReference type="GeneID" id="108718132"/>
<dbReference type="PaxDb" id="8355-A0A1L8G4R5"/>
<dbReference type="RefSeq" id="XP_018121256.1">
    <property type="nucleotide sequence ID" value="XM_018265767.2"/>
</dbReference>
<dbReference type="Proteomes" id="UP000186698">
    <property type="component" value="Chromosome 5S"/>
</dbReference>
<dbReference type="GO" id="GO:0031210">
    <property type="term" value="F:phosphatidylcholine binding"/>
    <property type="evidence" value="ECO:0007669"/>
    <property type="project" value="InterPro"/>
</dbReference>
<reference evidence="12" key="1">
    <citation type="submission" date="2025-08" db="UniProtKB">
        <authorList>
            <consortium name="RefSeq"/>
        </authorList>
    </citation>
    <scope>IDENTIFICATION</scope>
    <source>
        <strain evidence="12">J_2021</strain>
        <tissue evidence="12">Erythrocytes</tissue>
    </source>
</reference>
<sequence>MSSIFYAVLHVILGILIPMANIVVIVILSKLIKKKCCKSYVFILNLAAADLLVGLVCILEALDDLLDGDFDSNLFFCLLRLCFTVTPCIGSMLTLLLISLDRYLAVKLPLYYANIMSNKSICALITLIWVLAFFVGYMPLISPSLQQNDYKGICGLFYAAKNEYLYILCFIVFLPALLTMICLHTAVGRIAYLHHIRIQRTQVVGGLPTNPAAHSSHFKAARTVLIVIICFIISWGPYYITGIIQATCQSCKLVDLMKDILFALGELNSLLNPIIYTFYCTEIRSYLYKYIVYKRRKVKPQTLAVVHFTNIRQDLEDEALASQVCEDRDPGVTVSMGPSDYRMEASGSFLDSNASSLQDQPLYKIL</sequence>
<dbReference type="PRINTS" id="PR00237">
    <property type="entry name" value="GPCRRHODOPSN"/>
</dbReference>
<comment type="subcellular location">
    <subcellularLocation>
        <location evidence="1">Cell membrane</location>
        <topology evidence="1">Multi-pass membrane protein</topology>
    </subcellularLocation>
</comment>
<keyword evidence="7 9" id="KW-0675">Receptor</keyword>
<dbReference type="KEGG" id="xla:108718132"/>
<dbReference type="OrthoDB" id="10011551at2759"/>
<dbReference type="PROSITE" id="PS00237">
    <property type="entry name" value="G_PROTEIN_RECEP_F1_1"/>
    <property type="match status" value="1"/>
</dbReference>
<dbReference type="PROSITE" id="PS50262">
    <property type="entry name" value="G_PROTEIN_RECEP_F1_2"/>
    <property type="match status" value="1"/>
</dbReference>
<dbReference type="GO" id="GO:0005737">
    <property type="term" value="C:cytoplasm"/>
    <property type="evidence" value="ECO:0000318"/>
    <property type="project" value="GO_Central"/>
</dbReference>
<keyword evidence="4" id="KW-1133">Transmembrane helix</keyword>
<comment type="similarity">
    <text evidence="9">Belongs to the G-protein coupled receptor 1 family.</text>
</comment>
<dbReference type="STRING" id="8355.A0A1L8G4R5"/>
<evidence type="ECO:0000256" key="4">
    <source>
        <dbReference type="ARBA" id="ARBA00022989"/>
    </source>
</evidence>
<dbReference type="GO" id="GO:0004930">
    <property type="term" value="F:G protein-coupled receptor activity"/>
    <property type="evidence" value="ECO:0000318"/>
    <property type="project" value="GO_Central"/>
</dbReference>
<keyword evidence="5 9" id="KW-0297">G-protein coupled receptor</keyword>
<keyword evidence="11" id="KW-1185">Reference proteome</keyword>
<dbReference type="Pfam" id="PF00001">
    <property type="entry name" value="7tm_1"/>
    <property type="match status" value="1"/>
</dbReference>
<evidence type="ECO:0000256" key="2">
    <source>
        <dbReference type="ARBA" id="ARBA00022475"/>
    </source>
</evidence>
<proteinExistence type="inferred from homology"/>
<dbReference type="PANTHER" id="PTHR22750">
    <property type="entry name" value="G-PROTEIN COUPLED RECEPTOR"/>
    <property type="match status" value="1"/>
</dbReference>
<organism evidence="11 12">
    <name type="scientific">Xenopus laevis</name>
    <name type="common">African clawed frog</name>
    <dbReference type="NCBI Taxonomy" id="8355"/>
    <lineage>
        <taxon>Eukaryota</taxon>
        <taxon>Metazoa</taxon>
        <taxon>Chordata</taxon>
        <taxon>Craniata</taxon>
        <taxon>Vertebrata</taxon>
        <taxon>Euteleostomi</taxon>
        <taxon>Amphibia</taxon>
        <taxon>Batrachia</taxon>
        <taxon>Anura</taxon>
        <taxon>Pipoidea</taxon>
        <taxon>Pipidae</taxon>
        <taxon>Xenopodinae</taxon>
        <taxon>Xenopus</taxon>
        <taxon>Xenopus</taxon>
    </lineage>
</organism>
<dbReference type="CDD" id="cd15104">
    <property type="entry name" value="7tmA_GPR119_R_insulinotropic_receptor"/>
    <property type="match status" value="1"/>
</dbReference>
<evidence type="ECO:0000256" key="5">
    <source>
        <dbReference type="ARBA" id="ARBA00023040"/>
    </source>
</evidence>
<dbReference type="Bgee" id="108718132">
    <property type="expression patterns" value="Expressed in pancreas and 2 other cell types or tissues"/>
</dbReference>
<accession>A0A1L8G4R5</accession>
<keyword evidence="2" id="KW-1003">Cell membrane</keyword>
<name>A0A1L8G4R5_XENLA</name>
<protein>
    <submittedName>
        <fullName evidence="12">Glucose-dependent insulinotropic receptor</fullName>
    </submittedName>
</protein>
<keyword evidence="8 9" id="KW-0807">Transducer</keyword>
<evidence type="ECO:0000313" key="12">
    <source>
        <dbReference type="RefSeq" id="XP_018121256.1"/>
    </source>
</evidence>
<evidence type="ECO:0000256" key="6">
    <source>
        <dbReference type="ARBA" id="ARBA00023136"/>
    </source>
</evidence>
<dbReference type="CTD" id="108718132"/>
<evidence type="ECO:0000259" key="10">
    <source>
        <dbReference type="PROSITE" id="PS50262"/>
    </source>
</evidence>
<evidence type="ECO:0000313" key="11">
    <source>
        <dbReference type="Proteomes" id="UP000186698"/>
    </source>
</evidence>
<evidence type="ECO:0000256" key="3">
    <source>
        <dbReference type="ARBA" id="ARBA00022692"/>
    </source>
</evidence>